<sequence length="76" mass="8802">TICEHHPSAVEDEITRIWRVYLNLLDSNKYSVTVIKSVLEGIGGLFKHFGMELPTRELSIFYNKLVTYLDLGRCEE</sequence>
<evidence type="ECO:0000313" key="2">
    <source>
        <dbReference type="Proteomes" id="UP000838756"/>
    </source>
</evidence>
<accession>A0A8S4RA91</accession>
<feature type="non-terminal residue" evidence="1">
    <location>
        <position position="1"/>
    </location>
</feature>
<protein>
    <submittedName>
        <fullName evidence="1">Jg2429 protein</fullName>
    </submittedName>
</protein>
<dbReference type="Proteomes" id="UP000838756">
    <property type="component" value="Unassembled WGS sequence"/>
</dbReference>
<name>A0A8S4RA91_9NEOP</name>
<gene>
    <name evidence="1" type="primary">jg2429</name>
    <name evidence="1" type="ORF">PAEG_LOCUS11193</name>
</gene>
<dbReference type="AlphaFoldDB" id="A0A8S4RA91"/>
<evidence type="ECO:0000313" key="1">
    <source>
        <dbReference type="EMBL" id="CAH2233036.1"/>
    </source>
</evidence>
<feature type="non-terminal residue" evidence="1">
    <location>
        <position position="76"/>
    </location>
</feature>
<proteinExistence type="predicted"/>
<dbReference type="EMBL" id="CAKXAJ010024936">
    <property type="protein sequence ID" value="CAH2233036.1"/>
    <property type="molecule type" value="Genomic_DNA"/>
</dbReference>
<keyword evidence="2" id="KW-1185">Reference proteome</keyword>
<organism evidence="1 2">
    <name type="scientific">Pararge aegeria aegeria</name>
    <dbReference type="NCBI Taxonomy" id="348720"/>
    <lineage>
        <taxon>Eukaryota</taxon>
        <taxon>Metazoa</taxon>
        <taxon>Ecdysozoa</taxon>
        <taxon>Arthropoda</taxon>
        <taxon>Hexapoda</taxon>
        <taxon>Insecta</taxon>
        <taxon>Pterygota</taxon>
        <taxon>Neoptera</taxon>
        <taxon>Endopterygota</taxon>
        <taxon>Lepidoptera</taxon>
        <taxon>Glossata</taxon>
        <taxon>Ditrysia</taxon>
        <taxon>Papilionoidea</taxon>
        <taxon>Nymphalidae</taxon>
        <taxon>Satyrinae</taxon>
        <taxon>Satyrini</taxon>
        <taxon>Parargina</taxon>
        <taxon>Pararge</taxon>
    </lineage>
</organism>
<reference evidence="1" key="1">
    <citation type="submission" date="2022-03" db="EMBL/GenBank/DDBJ databases">
        <authorList>
            <person name="Lindestad O."/>
        </authorList>
    </citation>
    <scope>NUCLEOTIDE SEQUENCE</scope>
</reference>
<dbReference type="OrthoDB" id="431717at2759"/>
<comment type="caution">
    <text evidence="1">The sequence shown here is derived from an EMBL/GenBank/DDBJ whole genome shotgun (WGS) entry which is preliminary data.</text>
</comment>